<dbReference type="SMART" id="SM00409">
    <property type="entry name" value="IG"/>
    <property type="match status" value="1"/>
</dbReference>
<feature type="domain" description="Ig-like" evidence="3">
    <location>
        <begin position="10"/>
        <end position="112"/>
    </location>
</feature>
<evidence type="ECO:0000313" key="4">
    <source>
        <dbReference type="Proteomes" id="UP001652741"/>
    </source>
</evidence>
<feature type="compositionally biased region" description="Polar residues" evidence="1">
    <location>
        <begin position="216"/>
        <end position="228"/>
    </location>
</feature>
<dbReference type="InterPro" id="IPR013783">
    <property type="entry name" value="Ig-like_fold"/>
</dbReference>
<proteinExistence type="predicted"/>
<feature type="compositionally biased region" description="Basic and acidic residues" evidence="1">
    <location>
        <begin position="361"/>
        <end position="377"/>
    </location>
</feature>
<evidence type="ECO:0000256" key="1">
    <source>
        <dbReference type="SAM" id="MobiDB-lite"/>
    </source>
</evidence>
<dbReference type="Gene3D" id="2.60.40.10">
    <property type="entry name" value="Immunoglobulins"/>
    <property type="match status" value="1"/>
</dbReference>
<keyword evidence="4" id="KW-1185">Reference proteome</keyword>
<evidence type="ECO:0000259" key="3">
    <source>
        <dbReference type="PROSITE" id="PS50835"/>
    </source>
</evidence>
<feature type="chain" id="PRO_5010295614" description="Ig-like domain-containing protein" evidence="2">
    <location>
        <begin position="21"/>
        <end position="483"/>
    </location>
</feature>
<keyword evidence="2" id="KW-0732">Signal</keyword>
<dbReference type="InterPro" id="IPR007110">
    <property type="entry name" value="Ig-like_dom"/>
</dbReference>
<evidence type="ECO:0000256" key="2">
    <source>
        <dbReference type="SAM" id="SignalP"/>
    </source>
</evidence>
<dbReference type="Proteomes" id="UP001652741">
    <property type="component" value="Chromosome ssa09"/>
</dbReference>
<gene>
    <name evidence="5" type="primary">LOC106612884</name>
</gene>
<protein>
    <recommendedName>
        <fullName evidence="3">Ig-like domain-containing protein</fullName>
    </recommendedName>
</protein>
<organism evidence="4 5">
    <name type="scientific">Salmo salar</name>
    <name type="common">Atlantic salmon</name>
    <dbReference type="NCBI Taxonomy" id="8030"/>
    <lineage>
        <taxon>Eukaryota</taxon>
        <taxon>Metazoa</taxon>
        <taxon>Chordata</taxon>
        <taxon>Craniata</taxon>
        <taxon>Vertebrata</taxon>
        <taxon>Euteleostomi</taxon>
        <taxon>Actinopterygii</taxon>
        <taxon>Neopterygii</taxon>
        <taxon>Teleostei</taxon>
        <taxon>Protacanthopterygii</taxon>
        <taxon>Salmoniformes</taxon>
        <taxon>Salmonidae</taxon>
        <taxon>Salmoninae</taxon>
        <taxon>Salmo</taxon>
    </lineage>
</organism>
<dbReference type="AlphaFoldDB" id="A0A1S3T067"/>
<dbReference type="RefSeq" id="XP_014069974.1">
    <property type="nucleotide sequence ID" value="XM_014214499.2"/>
</dbReference>
<dbReference type="SUPFAM" id="SSF48726">
    <property type="entry name" value="Immunoglobulin"/>
    <property type="match status" value="1"/>
</dbReference>
<feature type="region of interest" description="Disordered" evidence="1">
    <location>
        <begin position="204"/>
        <end position="483"/>
    </location>
</feature>
<reference evidence="5" key="1">
    <citation type="submission" date="2025-08" db="UniProtKB">
        <authorList>
            <consortium name="RefSeq"/>
        </authorList>
    </citation>
    <scope>IDENTIFICATION</scope>
</reference>
<dbReference type="InterPro" id="IPR036179">
    <property type="entry name" value="Ig-like_dom_sf"/>
</dbReference>
<evidence type="ECO:0000313" key="5">
    <source>
        <dbReference type="RefSeq" id="XP_014069974.1"/>
    </source>
</evidence>
<feature type="compositionally biased region" description="Basic and acidic residues" evidence="1">
    <location>
        <begin position="254"/>
        <end position="334"/>
    </location>
</feature>
<dbReference type="InterPro" id="IPR003599">
    <property type="entry name" value="Ig_sub"/>
</dbReference>
<dbReference type="KEGG" id="sasa:106612884"/>
<feature type="signal peptide" evidence="2">
    <location>
        <begin position="1"/>
        <end position="20"/>
    </location>
</feature>
<sequence>MGRILGSLLPAALLIGSALCMGVVSLTLSHTSRVRVHKGRSLTLTCMNTTHAGVVQYWHTPFGRVQNSSLHANQKDVVAMQRDGSLRIHIASPHHSGLYYCLLLAGGQTTLTPYLLTASSPQDHAVEHRRAVRSILGGHREERDVAVVSDGVFAAAVTASVVVTFLVGFSSGALSRTLLDRCVNWVRSLGQERRNHGETVSVAFRKDVEQEDEDYSASTTSVTMENVSPSPPAKPQRSFRGKLHEEPAYLEGCHQGRGEEGRERGGEEGREVGDSTDGKEKSRREGEEERSDSEEGREGKEGRNESDREEGRRESEEGREGKEGRTEFKERTESEGEVEEGGFRGDSSSDSEEGSVGVREGGVERQGEGTAGEERCSPPRPARRSRVIRLYQYDEEGHRYSHLPNPAPMEHTSPAPRAKQRSLSLTRLNTIMAAATASPLDPQNPPGRDSDPQDSDPDHEERDTASPASPSQGQERPVFQLEI</sequence>
<name>A0A1S3T067_SALSA</name>
<dbReference type="PROSITE" id="PS50835">
    <property type="entry name" value="IG_LIKE"/>
    <property type="match status" value="1"/>
</dbReference>
<dbReference type="OrthoDB" id="660555at2759"/>
<accession>A0A1S3T067</accession>
<dbReference type="GeneID" id="106612884"/>